<accession>G4Q9X9</accession>
<dbReference type="KEGG" id="tas:TASI_1144"/>
<dbReference type="EC" id="2.7.7.42" evidence="7"/>
<comment type="catalytic activity">
    <reaction evidence="7">
        <text>[glutamine synthetase]-L-tyrosine + ATP = [glutamine synthetase]-O(4)-(5'-adenylyl)-L-tyrosine + diphosphate</text>
        <dbReference type="Rhea" id="RHEA:18589"/>
        <dbReference type="Rhea" id="RHEA-COMP:10660"/>
        <dbReference type="Rhea" id="RHEA-COMP:10661"/>
        <dbReference type="ChEBI" id="CHEBI:30616"/>
        <dbReference type="ChEBI" id="CHEBI:33019"/>
        <dbReference type="ChEBI" id="CHEBI:46858"/>
        <dbReference type="ChEBI" id="CHEBI:83624"/>
        <dbReference type="EC" id="2.7.7.42"/>
    </reaction>
</comment>
<dbReference type="eggNOG" id="COG1391">
    <property type="taxonomic scope" value="Bacteria"/>
</dbReference>
<dbReference type="InterPro" id="IPR023057">
    <property type="entry name" value="GlnE"/>
</dbReference>
<feature type="region of interest" description="Adenylyl removase" evidence="7">
    <location>
        <begin position="1"/>
        <end position="425"/>
    </location>
</feature>
<evidence type="ECO:0000256" key="4">
    <source>
        <dbReference type="ARBA" id="ARBA00022840"/>
    </source>
</evidence>
<keyword evidence="5 7" id="KW-0460">Magnesium</keyword>
<dbReference type="HAMAP" id="MF_00802">
    <property type="entry name" value="GlnE"/>
    <property type="match status" value="1"/>
</dbReference>
<dbReference type="InterPro" id="IPR005190">
    <property type="entry name" value="GlnE_rpt_dom"/>
</dbReference>
<keyword evidence="3 7" id="KW-0547">Nucleotide-binding</keyword>
<dbReference type="OrthoDB" id="9759366at2"/>
<feature type="domain" description="PII-uridylyltransferase/Glutamine-synthetase adenylyltransferase" evidence="9">
    <location>
        <begin position="783"/>
        <end position="877"/>
    </location>
</feature>
<feature type="domain" description="Glutamate-ammonia ligase adenylyltransferase repeated" evidence="8">
    <location>
        <begin position="11"/>
        <end position="247"/>
    </location>
</feature>
<evidence type="ECO:0000256" key="2">
    <source>
        <dbReference type="ARBA" id="ARBA00022695"/>
    </source>
</evidence>
<keyword evidence="11" id="KW-1185">Reference proteome</keyword>
<feature type="domain" description="Glutamate-ammonia ligase adenylyltransferase repeated" evidence="8">
    <location>
        <begin position="525"/>
        <end position="764"/>
    </location>
</feature>
<dbReference type="GO" id="GO:0005524">
    <property type="term" value="F:ATP binding"/>
    <property type="evidence" value="ECO:0007669"/>
    <property type="project" value="UniProtKB-UniRule"/>
</dbReference>
<sequence length="904" mass="103794">MEKNDKAAKWSNFLANRLASKSTVLEHLQKDLTIDYGRSLLSFVLKEEGLDFSEDIANLDPTIIKSALRRVRERILLTTIVEDIAKEINTSQVVQMMSLLADTSIKIAYQTINSKLAATYGYPTDPETGLELAPIIIGMGKLGGYELNVSSDIDLVVLYSVQGNTNGRKPISNHEFYHKLTQRIMHILSDRDADGFVFRTDLRLRPDGDGSPLAWSLGAFEHYLITQGREWERYAYLKARAINLDDSEPSNIDDYDYFEDLRTSFVYRKYFDFDTLNSLRDLREQIKEDWDRKTESKINAAFNIKLGDGGIREIEFITQLIQLMKGGRLPSLQERGTVNALKAISIAGLMDSEDASRLIEIYYFHRRLEHMLQYREDQQTHDLPDDQEMRRNLAEALGYELEKFEELLKENCDFVSQKFEEVFNLVGLQSDSSRNNAELEVSNDSEELQMLKKIWGEFKNKNKIKQLSTSNIKRLDELFVHLTNSSLKSKDYVKTFNLLCELIETIAQRSTYITLLLEYPDVIDRVARIMSTSRLAAQVLLTHPILLDSLLDWNALMEPLDFDALKENLDREMAASVDAKGYADIERQMNLVRDAFNIANFQLLAQDLEGAFTVEKLADHLSLLADILLETCLKWCWANLRKENWPENPEFAIIGYGKLGGKELGYFSDLDLVFIFDSEDPNASEMYSKLGRRLINWLTAMTSSGRLYEVDMRLRPDGDSGLLTVTMDSFRKYQLEDAWVWEHQALSRARFVAGSPAIGEEFENLRLEILRRKRDQMDTKGEIHKMKERISKSHPPPKSGLFNIKHGNGGMIDIEFITQYLVLSYSHKHDILTKNLGNINLLQIASDLELIPSELAAKCASAYRTYRKIQHEYRLQEKSVVEVDPSTLNSEIEAVKQLTDLVLN</sequence>
<feature type="domain" description="PII-uridylyltransferase/Glutamine-synthetase adenylyltransferase" evidence="9">
    <location>
        <begin position="281"/>
        <end position="423"/>
    </location>
</feature>
<evidence type="ECO:0000313" key="11">
    <source>
        <dbReference type="Proteomes" id="UP000009284"/>
    </source>
</evidence>
<reference evidence="10 11" key="2">
    <citation type="journal article" date="2012" name="PLoS ONE">
        <title>Genomic characterization of the taylorella genus.</title>
        <authorList>
            <person name="Hebert L."/>
            <person name="Moumen B."/>
            <person name="Pons N."/>
            <person name="Duquesne F."/>
            <person name="Breuil M.F."/>
            <person name="Goux D."/>
            <person name="Batto J.M."/>
            <person name="Laugier C."/>
            <person name="Renault P."/>
            <person name="Petry S."/>
        </authorList>
    </citation>
    <scope>NUCLEOTIDE SEQUENCE [LARGE SCALE GENOMIC DNA]</scope>
    <source>
        <strain evidence="10 11">MCE3</strain>
    </source>
</reference>
<gene>
    <name evidence="7" type="primary">glnE</name>
    <name evidence="10" type="ordered locus">TASI_1144</name>
</gene>
<dbReference type="Pfam" id="PF08335">
    <property type="entry name" value="GlnD_UR_UTase"/>
    <property type="match status" value="2"/>
</dbReference>
<dbReference type="Pfam" id="PF03710">
    <property type="entry name" value="GlnE"/>
    <property type="match status" value="2"/>
</dbReference>
<keyword evidence="6 7" id="KW-0511">Multifunctional enzyme</keyword>
<proteinExistence type="inferred from homology"/>
<dbReference type="NCBIfam" id="NF008292">
    <property type="entry name" value="PRK11072.1"/>
    <property type="match status" value="1"/>
</dbReference>
<keyword evidence="2 7" id="KW-0548">Nucleotidyltransferase</keyword>
<reference key="1">
    <citation type="submission" date="2011-09" db="EMBL/GenBank/DDBJ databases">
        <title>Genomic characterization of the Taylorella genus.</title>
        <authorList>
            <person name="Hebert L."/>
            <person name="Moumen B."/>
            <person name="Pons N."/>
            <person name="Duquesne F."/>
            <person name="Breuil M.-F."/>
            <person name="Goux D."/>
            <person name="Batto J.-M."/>
            <person name="Renault P."/>
            <person name="Laugier C."/>
            <person name="Petry S."/>
        </authorList>
    </citation>
    <scope>NUCLEOTIDE SEQUENCE</scope>
    <source>
        <strain>MCE3</strain>
    </source>
</reference>
<evidence type="ECO:0000256" key="1">
    <source>
        <dbReference type="ARBA" id="ARBA00022679"/>
    </source>
</evidence>
<dbReference type="EC" id="2.7.7.89" evidence="7"/>
<dbReference type="Gene3D" id="1.20.120.1510">
    <property type="match status" value="1"/>
</dbReference>
<dbReference type="GO" id="GO:0005829">
    <property type="term" value="C:cytosol"/>
    <property type="evidence" value="ECO:0007669"/>
    <property type="project" value="TreeGrafter"/>
</dbReference>
<dbReference type="SUPFAM" id="SSF81301">
    <property type="entry name" value="Nucleotidyltransferase"/>
    <property type="match status" value="2"/>
</dbReference>
<dbReference type="RefSeq" id="WP_014111792.1">
    <property type="nucleotide sequence ID" value="NC_016043.1"/>
</dbReference>
<comment type="function">
    <text evidence="7">Involved in the regulation of glutamine synthetase GlnA, a key enzyme in the process to assimilate ammonia. When cellular nitrogen levels are high, the C-terminal adenylyl transferase (AT) inactivates GlnA by covalent transfer of an adenylyl group from ATP to specific tyrosine residue of GlnA, thus reducing its activity. Conversely, when nitrogen levels are low, the N-terminal adenylyl removase (AR) activates GlnA by removing the adenylyl group by phosphorolysis, increasing its activity. The regulatory region of GlnE binds the signal transduction protein PII (GlnB) which indicates the nitrogen status of the cell.</text>
</comment>
<keyword evidence="4 7" id="KW-0067">ATP-binding</keyword>
<dbReference type="AlphaFoldDB" id="G4Q9X9"/>
<dbReference type="Gene3D" id="3.30.460.10">
    <property type="entry name" value="Beta Polymerase, domain 2"/>
    <property type="match status" value="2"/>
</dbReference>
<dbReference type="InterPro" id="IPR013546">
    <property type="entry name" value="PII_UdlTrfase/GS_AdlTrfase"/>
</dbReference>
<evidence type="ECO:0000313" key="10">
    <source>
        <dbReference type="EMBL" id="AEP36898.1"/>
    </source>
</evidence>
<dbReference type="HOGENOM" id="CLU_006233_0_1_4"/>
<dbReference type="GO" id="GO:0000820">
    <property type="term" value="P:regulation of glutamine family amino acid metabolic process"/>
    <property type="evidence" value="ECO:0007669"/>
    <property type="project" value="UniProtKB-UniRule"/>
</dbReference>
<evidence type="ECO:0000259" key="9">
    <source>
        <dbReference type="Pfam" id="PF08335"/>
    </source>
</evidence>
<comment type="similarity">
    <text evidence="7">Belongs to the GlnE family.</text>
</comment>
<keyword evidence="10" id="KW-0436">Ligase</keyword>
<dbReference type="CDD" id="cd05401">
    <property type="entry name" value="NT_GlnE_GlnD_like"/>
    <property type="match status" value="2"/>
</dbReference>
<organism evidence="10 11">
    <name type="scientific">Taylorella asinigenitalis (strain MCE3)</name>
    <dbReference type="NCBI Taxonomy" id="1008459"/>
    <lineage>
        <taxon>Bacteria</taxon>
        <taxon>Pseudomonadati</taxon>
        <taxon>Pseudomonadota</taxon>
        <taxon>Betaproteobacteria</taxon>
        <taxon>Burkholderiales</taxon>
        <taxon>Alcaligenaceae</taxon>
        <taxon>Taylorella</taxon>
    </lineage>
</organism>
<keyword evidence="1 7" id="KW-0808">Transferase</keyword>
<dbReference type="EMBL" id="CP003059">
    <property type="protein sequence ID" value="AEP36898.1"/>
    <property type="molecule type" value="Genomic_DNA"/>
</dbReference>
<dbReference type="GO" id="GO:0000287">
    <property type="term" value="F:magnesium ion binding"/>
    <property type="evidence" value="ECO:0007669"/>
    <property type="project" value="UniProtKB-UniRule"/>
</dbReference>
<feature type="region of interest" description="Adenylyl transferase" evidence="7">
    <location>
        <begin position="425"/>
        <end position="904"/>
    </location>
</feature>
<dbReference type="STRING" id="1008459.TASI_1144"/>
<evidence type="ECO:0000256" key="3">
    <source>
        <dbReference type="ARBA" id="ARBA00022741"/>
    </source>
</evidence>
<dbReference type="GO" id="GO:0008882">
    <property type="term" value="F:[glutamate-ammonia-ligase] adenylyltransferase activity"/>
    <property type="evidence" value="ECO:0007669"/>
    <property type="project" value="UniProtKB-UniRule"/>
</dbReference>
<protein>
    <recommendedName>
        <fullName evidence="7">Bifunctional glutamine synthetase adenylyltransferase/adenylyl-removing enzyme</fullName>
    </recommendedName>
    <alternativeName>
        <fullName evidence="7">ATP:glutamine synthetase adenylyltransferase</fullName>
    </alternativeName>
    <alternativeName>
        <fullName evidence="7">ATase</fullName>
    </alternativeName>
    <domain>
        <recommendedName>
            <fullName evidence="7">Glutamine synthetase adenylyl-L-tyrosine phosphorylase</fullName>
            <ecNumber evidence="7">2.7.7.89</ecNumber>
        </recommendedName>
        <alternativeName>
            <fullName evidence="7">Adenylyl removase</fullName>
            <shortName evidence="7">AR</shortName>
            <shortName evidence="7">AT-N</shortName>
        </alternativeName>
    </domain>
    <domain>
        <recommendedName>
            <fullName evidence="7">Glutamine synthetase adenylyl transferase</fullName>
            <ecNumber evidence="7">2.7.7.42</ecNumber>
        </recommendedName>
        <alternativeName>
            <fullName evidence="7">Adenylyl transferase</fullName>
            <shortName evidence="7">AT</shortName>
            <shortName evidence="7">AT-C</shortName>
        </alternativeName>
    </domain>
</protein>
<dbReference type="SUPFAM" id="SSF81593">
    <property type="entry name" value="Nucleotidyltransferase substrate binding subunit/domain"/>
    <property type="match status" value="2"/>
</dbReference>
<evidence type="ECO:0000256" key="5">
    <source>
        <dbReference type="ARBA" id="ARBA00022842"/>
    </source>
</evidence>
<dbReference type="Gene3D" id="1.20.120.330">
    <property type="entry name" value="Nucleotidyltransferases domain 2"/>
    <property type="match status" value="2"/>
</dbReference>
<dbReference type="PANTHER" id="PTHR30621">
    <property type="entry name" value="GLUTAMINE SYNTHETASE ADENYLYLTRANSFERASE"/>
    <property type="match status" value="1"/>
</dbReference>
<dbReference type="PANTHER" id="PTHR30621:SF0">
    <property type="entry name" value="BIFUNCTIONAL GLUTAMINE SYNTHETASE ADENYLYLTRANSFERASE_ADENYLYL-REMOVING ENZYME"/>
    <property type="match status" value="1"/>
</dbReference>
<name>G4Q9X9_TAYAM</name>
<evidence type="ECO:0000256" key="6">
    <source>
        <dbReference type="ARBA" id="ARBA00023268"/>
    </source>
</evidence>
<comment type="catalytic activity">
    <reaction evidence="7">
        <text>[glutamine synthetase]-O(4)-(5'-adenylyl)-L-tyrosine + phosphate = [glutamine synthetase]-L-tyrosine + ADP</text>
        <dbReference type="Rhea" id="RHEA:43716"/>
        <dbReference type="Rhea" id="RHEA-COMP:10660"/>
        <dbReference type="Rhea" id="RHEA-COMP:10661"/>
        <dbReference type="ChEBI" id="CHEBI:43474"/>
        <dbReference type="ChEBI" id="CHEBI:46858"/>
        <dbReference type="ChEBI" id="CHEBI:83624"/>
        <dbReference type="ChEBI" id="CHEBI:456216"/>
        <dbReference type="EC" id="2.7.7.89"/>
    </reaction>
</comment>
<dbReference type="GO" id="GO:0016874">
    <property type="term" value="F:ligase activity"/>
    <property type="evidence" value="ECO:0007669"/>
    <property type="project" value="UniProtKB-KW"/>
</dbReference>
<dbReference type="InterPro" id="IPR043519">
    <property type="entry name" value="NT_sf"/>
</dbReference>
<dbReference type="Proteomes" id="UP000009284">
    <property type="component" value="Chromosome"/>
</dbReference>
<dbReference type="GO" id="GO:0047388">
    <property type="term" value="F:[glutamine synthetase]-adenylyl-L-tyrosine phosphorylase activity"/>
    <property type="evidence" value="ECO:0007669"/>
    <property type="project" value="UniProtKB-EC"/>
</dbReference>
<evidence type="ECO:0000259" key="8">
    <source>
        <dbReference type="Pfam" id="PF03710"/>
    </source>
</evidence>
<evidence type="ECO:0000256" key="7">
    <source>
        <dbReference type="HAMAP-Rule" id="MF_00802"/>
    </source>
</evidence>
<comment type="cofactor">
    <cofactor evidence="7">
        <name>Mg(2+)</name>
        <dbReference type="ChEBI" id="CHEBI:18420"/>
    </cofactor>
</comment>